<evidence type="ECO:0000256" key="4">
    <source>
        <dbReference type="ARBA" id="ARBA00047645"/>
    </source>
</evidence>
<feature type="active site" evidence="5">
    <location>
        <position position="74"/>
    </location>
</feature>
<dbReference type="EC" id="3.6.1.7" evidence="2 5"/>
<dbReference type="SUPFAM" id="SSF54975">
    <property type="entry name" value="Acylphosphatase/BLUF domain-like"/>
    <property type="match status" value="1"/>
</dbReference>
<feature type="active site" evidence="5">
    <location>
        <position position="56"/>
    </location>
</feature>
<protein>
    <recommendedName>
        <fullName evidence="3 5">acylphosphatase</fullName>
        <ecNumber evidence="2 5">3.6.1.7</ecNumber>
    </recommendedName>
</protein>
<evidence type="ECO:0000256" key="6">
    <source>
        <dbReference type="RuleBase" id="RU004168"/>
    </source>
</evidence>
<evidence type="ECO:0000256" key="7">
    <source>
        <dbReference type="SAM" id="MobiDB-lite"/>
    </source>
</evidence>
<dbReference type="GO" id="GO:0003998">
    <property type="term" value="F:acylphosphatase activity"/>
    <property type="evidence" value="ECO:0007669"/>
    <property type="project" value="UniProtKB-EC"/>
</dbReference>
<sequence>MPFDTPSAAGRSSSRERQEANDAELNRQRFAPKRHPLTPERWRLLVRGHVQGVGYRAACKRRATELGLAGWVRNCADGSVEIQAEGVQQHLAELRVWCEAGPTAARVDSVLTSMLAPTGADWFEIRPSQTNPSQTNANK</sequence>
<gene>
    <name evidence="9" type="ORF">C7K08_10895</name>
</gene>
<name>A0A2P7ECC0_9SYNE</name>
<feature type="region of interest" description="Disordered" evidence="7">
    <location>
        <begin position="1"/>
        <end position="34"/>
    </location>
</feature>
<dbReference type="EMBL" id="PXVC01000068">
    <property type="protein sequence ID" value="PSI00865.1"/>
    <property type="molecule type" value="Genomic_DNA"/>
</dbReference>
<comment type="catalytic activity">
    <reaction evidence="4 5">
        <text>an acyl phosphate + H2O = a carboxylate + phosphate + H(+)</text>
        <dbReference type="Rhea" id="RHEA:14965"/>
        <dbReference type="ChEBI" id="CHEBI:15377"/>
        <dbReference type="ChEBI" id="CHEBI:15378"/>
        <dbReference type="ChEBI" id="CHEBI:29067"/>
        <dbReference type="ChEBI" id="CHEBI:43474"/>
        <dbReference type="ChEBI" id="CHEBI:59918"/>
        <dbReference type="EC" id="3.6.1.7"/>
    </reaction>
</comment>
<evidence type="ECO:0000256" key="5">
    <source>
        <dbReference type="PROSITE-ProRule" id="PRU00520"/>
    </source>
</evidence>
<dbReference type="InterPro" id="IPR020456">
    <property type="entry name" value="Acylphosphatase"/>
</dbReference>
<dbReference type="PANTHER" id="PTHR47268">
    <property type="entry name" value="ACYLPHOSPHATASE"/>
    <property type="match status" value="1"/>
</dbReference>
<evidence type="ECO:0000313" key="9">
    <source>
        <dbReference type="EMBL" id="PSI00865.1"/>
    </source>
</evidence>
<proteinExistence type="inferred from homology"/>
<evidence type="ECO:0000259" key="8">
    <source>
        <dbReference type="PROSITE" id="PS51160"/>
    </source>
</evidence>
<dbReference type="STRING" id="1910958.BTM30_02535"/>
<dbReference type="NCBIfam" id="NF011023">
    <property type="entry name" value="PRK14452.1"/>
    <property type="match status" value="1"/>
</dbReference>
<dbReference type="InterPro" id="IPR036046">
    <property type="entry name" value="Acylphosphatase-like_dom_sf"/>
</dbReference>
<evidence type="ECO:0000256" key="2">
    <source>
        <dbReference type="ARBA" id="ARBA00012150"/>
    </source>
</evidence>
<organism evidence="9 10">
    <name type="scientific">Synechococcus lacustris str. Tous</name>
    <dbReference type="NCBI Taxonomy" id="1910958"/>
    <lineage>
        <taxon>Bacteria</taxon>
        <taxon>Bacillati</taxon>
        <taxon>Cyanobacteriota</taxon>
        <taxon>Cyanophyceae</taxon>
        <taxon>Synechococcales</taxon>
        <taxon>Synechococcaceae</taxon>
        <taxon>Synechococcus</taxon>
    </lineage>
</organism>
<dbReference type="Proteomes" id="UP000240206">
    <property type="component" value="Unassembled WGS sequence"/>
</dbReference>
<accession>A0A2P7ECC0</accession>
<reference evidence="10" key="1">
    <citation type="submission" date="2018-03" db="EMBL/GenBank/DDBJ databases">
        <title>Ecological and genomic features of two cosmopolitan and abundant freshwater picocyanobacteria.</title>
        <authorList>
            <person name="Cabello-Yeves P.J."/>
            <person name="Picazo A."/>
            <person name="Camacho A."/>
            <person name="Callieri C."/>
            <person name="Rosselli R."/>
            <person name="Roda-Garcia J."/>
            <person name="Coutinho F.H."/>
            <person name="Rodriguez-Valera F."/>
        </authorList>
    </citation>
    <scope>NUCLEOTIDE SEQUENCE [LARGE SCALE GENOMIC DNA]</scope>
    <source>
        <strain evidence="10">Tous</strain>
    </source>
</reference>
<dbReference type="InterPro" id="IPR001792">
    <property type="entry name" value="Acylphosphatase-like_dom"/>
</dbReference>
<dbReference type="PROSITE" id="PS00151">
    <property type="entry name" value="ACYLPHOSPHATASE_2"/>
    <property type="match status" value="1"/>
</dbReference>
<feature type="compositionally biased region" description="Basic and acidic residues" evidence="7">
    <location>
        <begin position="13"/>
        <end position="27"/>
    </location>
</feature>
<keyword evidence="10" id="KW-1185">Reference proteome</keyword>
<evidence type="ECO:0000256" key="3">
    <source>
        <dbReference type="ARBA" id="ARBA00015991"/>
    </source>
</evidence>
<dbReference type="PROSITE" id="PS51160">
    <property type="entry name" value="ACYLPHOSPHATASE_3"/>
    <property type="match status" value="1"/>
</dbReference>
<evidence type="ECO:0000313" key="10">
    <source>
        <dbReference type="Proteomes" id="UP000240206"/>
    </source>
</evidence>
<keyword evidence="5 9" id="KW-0378">Hydrolase</keyword>
<dbReference type="InterPro" id="IPR017968">
    <property type="entry name" value="Acylphosphatase_CS"/>
</dbReference>
<dbReference type="Pfam" id="PF00708">
    <property type="entry name" value="Acylphosphatase"/>
    <property type="match status" value="1"/>
</dbReference>
<dbReference type="Gene3D" id="3.30.70.100">
    <property type="match status" value="1"/>
</dbReference>
<dbReference type="PANTHER" id="PTHR47268:SF4">
    <property type="entry name" value="ACYLPHOSPHATASE"/>
    <property type="match status" value="1"/>
</dbReference>
<comment type="similarity">
    <text evidence="1 6">Belongs to the acylphosphatase family.</text>
</comment>
<dbReference type="AlphaFoldDB" id="A0A2P7ECC0"/>
<evidence type="ECO:0000256" key="1">
    <source>
        <dbReference type="ARBA" id="ARBA00005614"/>
    </source>
</evidence>
<dbReference type="RefSeq" id="WP_106500652.1">
    <property type="nucleotide sequence ID" value="NZ_PXVC01000068.1"/>
</dbReference>
<feature type="domain" description="Acylphosphatase-like" evidence="8">
    <location>
        <begin position="41"/>
        <end position="127"/>
    </location>
</feature>
<comment type="caution">
    <text evidence="9">The sequence shown here is derived from an EMBL/GenBank/DDBJ whole genome shotgun (WGS) entry which is preliminary data.</text>
</comment>